<dbReference type="InParanoid" id="J4I870"/>
<name>J4I870_9APHY</name>
<feature type="compositionally biased region" description="Low complexity" evidence="1">
    <location>
        <begin position="47"/>
        <end position="56"/>
    </location>
</feature>
<feature type="region of interest" description="Disordered" evidence="1">
    <location>
        <begin position="47"/>
        <end position="96"/>
    </location>
</feature>
<dbReference type="RefSeq" id="XP_012178179.1">
    <property type="nucleotide sequence ID" value="XM_012322789.1"/>
</dbReference>
<evidence type="ECO:0000313" key="3">
    <source>
        <dbReference type="EMBL" id="CCL98896.1"/>
    </source>
</evidence>
<dbReference type="HOGENOM" id="CLU_756576_0_0_1"/>
<sequence length="366" mass="38172">MMGLPGGPSVLSNYATFPSYSLWLSALPPLLPSIPSVYVPPFSISTNSPTTSSTGPPTFPRVPPQSLGTVHTTSQYTESSESEPNTVTQGEASTSMVTTSNDAAPIISSYLAPSSNAISLSTSQTTASSTSDNTASNSPVVASVTLTRTQVSTIVATDASGTFTSLESYIIGSVVESTIWTDASIPSSSSAGISSEESVSHSQPNTPKILAGVFGALGIVFLLIGLLLLQRYRRRHRTQQFHDSWFDHTQRPDSTMSTVFFASPPDLMRRPLSSSPGSTTSASDSGFLTAEEGMDEGKSLAANALALTIAWPGGQSVSRMSAQSLLPSPYERSSIPVRNGRTILSVIQETGMSDAGDSNLEAGAGS</sequence>
<accession>J4I870</accession>
<feature type="compositionally biased region" description="Polar residues" evidence="1">
    <location>
        <begin position="66"/>
        <end position="77"/>
    </location>
</feature>
<protein>
    <submittedName>
        <fullName evidence="3">Uncharacterized protein</fullName>
    </submittedName>
</protein>
<gene>
    <name evidence="3" type="ORF">FIBRA_00903</name>
</gene>
<keyword evidence="2" id="KW-1133">Transmembrane helix</keyword>
<dbReference type="Proteomes" id="UP000006352">
    <property type="component" value="Unassembled WGS sequence"/>
</dbReference>
<evidence type="ECO:0000256" key="1">
    <source>
        <dbReference type="SAM" id="MobiDB-lite"/>
    </source>
</evidence>
<proteinExistence type="predicted"/>
<keyword evidence="2" id="KW-0812">Transmembrane</keyword>
<dbReference type="GeneID" id="24093807"/>
<dbReference type="AlphaFoldDB" id="J4I870"/>
<organism evidence="3 4">
    <name type="scientific">Fibroporia radiculosa</name>
    <dbReference type="NCBI Taxonomy" id="599839"/>
    <lineage>
        <taxon>Eukaryota</taxon>
        <taxon>Fungi</taxon>
        <taxon>Dikarya</taxon>
        <taxon>Basidiomycota</taxon>
        <taxon>Agaricomycotina</taxon>
        <taxon>Agaricomycetes</taxon>
        <taxon>Polyporales</taxon>
        <taxon>Fibroporiaceae</taxon>
        <taxon>Fibroporia</taxon>
    </lineage>
</organism>
<dbReference type="EMBL" id="HE796905">
    <property type="protein sequence ID" value="CCL98896.1"/>
    <property type="molecule type" value="Genomic_DNA"/>
</dbReference>
<keyword evidence="2" id="KW-0472">Membrane</keyword>
<keyword evidence="4" id="KW-1185">Reference proteome</keyword>
<feature type="compositionally biased region" description="Polar residues" evidence="1">
    <location>
        <begin position="84"/>
        <end position="96"/>
    </location>
</feature>
<feature type="transmembrane region" description="Helical" evidence="2">
    <location>
        <begin position="209"/>
        <end position="229"/>
    </location>
</feature>
<evidence type="ECO:0000313" key="4">
    <source>
        <dbReference type="Proteomes" id="UP000006352"/>
    </source>
</evidence>
<evidence type="ECO:0000256" key="2">
    <source>
        <dbReference type="SAM" id="Phobius"/>
    </source>
</evidence>
<reference evidence="3 4" key="1">
    <citation type="journal article" date="2012" name="Appl. Environ. Microbiol.">
        <title>Short-read sequencing for genomic analysis of the brown rot fungus Fibroporia radiculosa.</title>
        <authorList>
            <person name="Tang J.D."/>
            <person name="Perkins A.D."/>
            <person name="Sonstegard T.S."/>
            <person name="Schroeder S.G."/>
            <person name="Burgess S.C."/>
            <person name="Diehl S.V."/>
        </authorList>
    </citation>
    <scope>NUCLEOTIDE SEQUENCE [LARGE SCALE GENOMIC DNA]</scope>
    <source>
        <strain evidence="3 4">TFFH 294</strain>
    </source>
</reference>